<feature type="transmembrane region" description="Helical" evidence="13">
    <location>
        <begin position="34"/>
        <end position="56"/>
    </location>
</feature>
<dbReference type="Gene3D" id="2.40.30.10">
    <property type="entry name" value="Translation factors"/>
    <property type="match status" value="1"/>
</dbReference>
<evidence type="ECO:0000256" key="5">
    <source>
        <dbReference type="ARBA" id="ARBA00022475"/>
    </source>
</evidence>
<sequence>MSGNSTAGGSSSPYQNSATQLYLDELNKSLARNYLWGLLAVTGLLLANLVVTRFNAHLRHLASLSGTGSLRYYSSSSPALSLLKSNLLYAPLLFYRKAREIKFSQHVDFGKLPTRFQALCVLLVTITNLFACTWNIPWSDSELQVLPILRNRTGTLAVVNFIPIMVMATVKNPLISLLNINYDTFNLIHRWFGRISALEGVTHALCWLIAKHQSAGWSAVKASLHAPFIYSGLIAVSSSTIVLLSSPKVFRNLAYEFFLHLHIALVVLILAFLWIHLKSLPQRGLLLGAVLIWGVSRTLRLATLLYRSTGRAGLKAKIEPLSGGAVKITLKAARPWTHRPGQYVYLTIPAIGLWTSHPFSVAWAGSEDSLSQSISRKSSFNEKAPIVRIRNLEMERGTGEETMSLVVKKHTGLTHKLWQHAMSGQAENNVTALIEGPYGVERSLSSYGTVILFASGVGITHQLSYVKQLVEGYGQGTVAAKRVTLVWVVPTTDCLDWVRPWMHEILGLEGRREVLKILLYITRAGLSQAIKSPSEQVQMSRGRPDVETIIRHEALHKMGCIGVSVCAGGGLADEVRRVSRMMLDRGVNLDLIEEGFGW</sequence>
<evidence type="ECO:0000313" key="16">
    <source>
        <dbReference type="Proteomes" id="UP001172673"/>
    </source>
</evidence>
<evidence type="ECO:0000256" key="1">
    <source>
        <dbReference type="ARBA" id="ARBA00004651"/>
    </source>
</evidence>
<evidence type="ECO:0000256" key="12">
    <source>
        <dbReference type="ARBA" id="ARBA00048483"/>
    </source>
</evidence>
<evidence type="ECO:0000256" key="3">
    <source>
        <dbReference type="ARBA" id="ARBA00012668"/>
    </source>
</evidence>
<feature type="transmembrane region" description="Helical" evidence="13">
    <location>
        <begin position="191"/>
        <end position="210"/>
    </location>
</feature>
<keyword evidence="5" id="KW-1003">Cell membrane</keyword>
<dbReference type="EMBL" id="JAPDRK010000009">
    <property type="protein sequence ID" value="KAJ9609021.1"/>
    <property type="molecule type" value="Genomic_DNA"/>
</dbReference>
<evidence type="ECO:0000256" key="11">
    <source>
        <dbReference type="ARBA" id="ARBA00023136"/>
    </source>
</evidence>
<dbReference type="SFLD" id="SFLDG01168">
    <property type="entry name" value="Ferric_reductase_subgroup_(FRE"/>
    <property type="match status" value="1"/>
</dbReference>
<comment type="subcellular location">
    <subcellularLocation>
        <location evidence="1">Cell membrane</location>
        <topology evidence="1">Multi-pass membrane protein</topology>
    </subcellularLocation>
</comment>
<accession>A0AA38X8V7</accession>
<dbReference type="InterPro" id="IPR017938">
    <property type="entry name" value="Riboflavin_synthase-like_b-brl"/>
</dbReference>
<name>A0AA38X8V7_9EURO</name>
<dbReference type="Proteomes" id="UP001172673">
    <property type="component" value="Unassembled WGS sequence"/>
</dbReference>
<feature type="transmembrane region" description="Helical" evidence="13">
    <location>
        <begin position="156"/>
        <end position="179"/>
    </location>
</feature>
<dbReference type="Pfam" id="PF01794">
    <property type="entry name" value="Ferric_reduct"/>
    <property type="match status" value="1"/>
</dbReference>
<evidence type="ECO:0000256" key="8">
    <source>
        <dbReference type="ARBA" id="ARBA00022989"/>
    </source>
</evidence>
<evidence type="ECO:0000256" key="7">
    <source>
        <dbReference type="ARBA" id="ARBA00022982"/>
    </source>
</evidence>
<dbReference type="Pfam" id="PF08030">
    <property type="entry name" value="NAD_binding_6"/>
    <property type="match status" value="1"/>
</dbReference>
<dbReference type="SUPFAM" id="SSF63380">
    <property type="entry name" value="Riboflavin synthase domain-like"/>
    <property type="match status" value="1"/>
</dbReference>
<dbReference type="GO" id="GO:0015677">
    <property type="term" value="P:copper ion import"/>
    <property type="evidence" value="ECO:0007669"/>
    <property type="project" value="TreeGrafter"/>
</dbReference>
<evidence type="ECO:0000313" key="15">
    <source>
        <dbReference type="EMBL" id="KAJ9609021.1"/>
    </source>
</evidence>
<dbReference type="PROSITE" id="PS51384">
    <property type="entry name" value="FAD_FR"/>
    <property type="match status" value="1"/>
</dbReference>
<evidence type="ECO:0000256" key="13">
    <source>
        <dbReference type="SAM" id="Phobius"/>
    </source>
</evidence>
<dbReference type="SUPFAM" id="SSF52343">
    <property type="entry name" value="Ferredoxin reductase-like, C-terminal NADP-linked domain"/>
    <property type="match status" value="1"/>
</dbReference>
<feature type="domain" description="FAD-binding FR-type" evidence="14">
    <location>
        <begin position="308"/>
        <end position="444"/>
    </location>
</feature>
<reference evidence="15" key="1">
    <citation type="submission" date="2022-10" db="EMBL/GenBank/DDBJ databases">
        <title>Culturing micro-colonial fungi from biological soil crusts in the Mojave desert and describing Neophaeococcomyces mojavensis, and introducing the new genera and species Taxawa tesnikishii.</title>
        <authorList>
            <person name="Kurbessoian T."/>
            <person name="Stajich J.E."/>
        </authorList>
    </citation>
    <scope>NUCLEOTIDE SEQUENCE</scope>
    <source>
        <strain evidence="15">TK_41</strain>
    </source>
</reference>
<evidence type="ECO:0000256" key="10">
    <source>
        <dbReference type="ARBA" id="ARBA00023065"/>
    </source>
</evidence>
<dbReference type="AlphaFoldDB" id="A0AA38X8V7"/>
<keyword evidence="10" id="KW-0406">Ion transport</keyword>
<dbReference type="PANTHER" id="PTHR32361">
    <property type="entry name" value="FERRIC/CUPRIC REDUCTASE TRANSMEMBRANE COMPONENT"/>
    <property type="match status" value="1"/>
</dbReference>
<dbReference type="EC" id="1.16.1.9" evidence="3"/>
<dbReference type="CDD" id="cd06186">
    <property type="entry name" value="NOX_Duox_like_FAD_NADP"/>
    <property type="match status" value="1"/>
</dbReference>
<evidence type="ECO:0000256" key="9">
    <source>
        <dbReference type="ARBA" id="ARBA00023002"/>
    </source>
</evidence>
<evidence type="ECO:0000259" key="14">
    <source>
        <dbReference type="PROSITE" id="PS51384"/>
    </source>
</evidence>
<keyword evidence="7" id="KW-0249">Electron transport</keyword>
<dbReference type="InterPro" id="IPR039261">
    <property type="entry name" value="FNR_nucleotide-bd"/>
</dbReference>
<dbReference type="GO" id="GO:0005886">
    <property type="term" value="C:plasma membrane"/>
    <property type="evidence" value="ECO:0007669"/>
    <property type="project" value="UniProtKB-SubCell"/>
</dbReference>
<dbReference type="GO" id="GO:0006826">
    <property type="term" value="P:iron ion transport"/>
    <property type="evidence" value="ECO:0007669"/>
    <property type="project" value="TreeGrafter"/>
</dbReference>
<gene>
    <name evidence="15" type="ORF">H2200_006792</name>
</gene>
<dbReference type="InterPro" id="IPR017927">
    <property type="entry name" value="FAD-bd_FR_type"/>
</dbReference>
<comment type="caution">
    <text evidence="15">The sequence shown here is derived from an EMBL/GenBank/DDBJ whole genome shotgun (WGS) entry which is preliminary data.</text>
</comment>
<evidence type="ECO:0000256" key="2">
    <source>
        <dbReference type="ARBA" id="ARBA00006278"/>
    </source>
</evidence>
<organism evidence="15 16">
    <name type="scientific">Cladophialophora chaetospira</name>
    <dbReference type="NCBI Taxonomy" id="386627"/>
    <lineage>
        <taxon>Eukaryota</taxon>
        <taxon>Fungi</taxon>
        <taxon>Dikarya</taxon>
        <taxon>Ascomycota</taxon>
        <taxon>Pezizomycotina</taxon>
        <taxon>Eurotiomycetes</taxon>
        <taxon>Chaetothyriomycetidae</taxon>
        <taxon>Chaetothyriales</taxon>
        <taxon>Herpotrichiellaceae</taxon>
        <taxon>Cladophialophora</taxon>
    </lineage>
</organism>
<dbReference type="InterPro" id="IPR013121">
    <property type="entry name" value="Fe_red_NAD-bd_6"/>
</dbReference>
<feature type="transmembrane region" description="Helical" evidence="13">
    <location>
        <begin position="116"/>
        <end position="136"/>
    </location>
</feature>
<feature type="transmembrane region" description="Helical" evidence="13">
    <location>
        <begin position="222"/>
        <end position="245"/>
    </location>
</feature>
<dbReference type="InterPro" id="IPR051410">
    <property type="entry name" value="Ferric/Cupric_Reductase"/>
</dbReference>
<dbReference type="GO" id="GO:0052851">
    <property type="term" value="F:ferric-chelate reductase (NADPH) activity"/>
    <property type="evidence" value="ECO:0007669"/>
    <property type="project" value="UniProtKB-EC"/>
</dbReference>
<keyword evidence="9" id="KW-0560">Oxidoreductase</keyword>
<keyword evidence="11 13" id="KW-0472">Membrane</keyword>
<comment type="catalytic activity">
    <reaction evidence="12">
        <text>2 a Fe(II)-siderophore + NADP(+) + H(+) = 2 a Fe(III)-siderophore + NADPH</text>
        <dbReference type="Rhea" id="RHEA:28795"/>
        <dbReference type="Rhea" id="RHEA-COMP:11342"/>
        <dbReference type="Rhea" id="RHEA-COMP:11344"/>
        <dbReference type="ChEBI" id="CHEBI:15378"/>
        <dbReference type="ChEBI" id="CHEBI:29033"/>
        <dbReference type="ChEBI" id="CHEBI:29034"/>
        <dbReference type="ChEBI" id="CHEBI:57783"/>
        <dbReference type="ChEBI" id="CHEBI:58349"/>
        <dbReference type="EC" id="1.16.1.9"/>
    </reaction>
</comment>
<dbReference type="Gene3D" id="3.40.50.80">
    <property type="entry name" value="Nucleotide-binding domain of ferredoxin-NADP reductase (FNR) module"/>
    <property type="match status" value="1"/>
</dbReference>
<keyword evidence="4" id="KW-0813">Transport</keyword>
<keyword evidence="16" id="KW-1185">Reference proteome</keyword>
<feature type="transmembrane region" description="Helical" evidence="13">
    <location>
        <begin position="257"/>
        <end position="277"/>
    </location>
</feature>
<keyword evidence="8 13" id="KW-1133">Transmembrane helix</keyword>
<proteinExistence type="inferred from homology"/>
<dbReference type="InterPro" id="IPR013130">
    <property type="entry name" value="Fe3_Rdtase_TM_dom"/>
</dbReference>
<evidence type="ECO:0000256" key="6">
    <source>
        <dbReference type="ARBA" id="ARBA00022692"/>
    </source>
</evidence>
<dbReference type="Pfam" id="PF08022">
    <property type="entry name" value="FAD_binding_8"/>
    <property type="match status" value="1"/>
</dbReference>
<dbReference type="PANTHER" id="PTHR32361:SF24">
    <property type="entry name" value="REDUCTASE, PUTATIVE (AFU_ORTHOLOGUE AFUA_3G10820)-RELATED"/>
    <property type="match status" value="1"/>
</dbReference>
<evidence type="ECO:0000256" key="4">
    <source>
        <dbReference type="ARBA" id="ARBA00022448"/>
    </source>
</evidence>
<dbReference type="InterPro" id="IPR013112">
    <property type="entry name" value="FAD-bd_8"/>
</dbReference>
<dbReference type="SFLD" id="SFLDS00052">
    <property type="entry name" value="Ferric_Reductase_Domain"/>
    <property type="match status" value="1"/>
</dbReference>
<feature type="transmembrane region" description="Helical" evidence="13">
    <location>
        <begin position="76"/>
        <end position="95"/>
    </location>
</feature>
<keyword evidence="6 13" id="KW-0812">Transmembrane</keyword>
<protein>
    <recommendedName>
        <fullName evidence="3">ferric-chelate reductase (NADPH)</fullName>
        <ecNumber evidence="3">1.16.1.9</ecNumber>
    </recommendedName>
</protein>
<comment type="similarity">
    <text evidence="2">Belongs to the ferric reductase (FRE) family.</text>
</comment>
<dbReference type="GO" id="GO:0006879">
    <property type="term" value="P:intracellular iron ion homeostasis"/>
    <property type="evidence" value="ECO:0007669"/>
    <property type="project" value="TreeGrafter"/>
</dbReference>